<organism evidence="8 9">
    <name type="scientific">Gloeocapsopsis crepidinum LEGE 06123</name>
    <dbReference type="NCBI Taxonomy" id="588587"/>
    <lineage>
        <taxon>Bacteria</taxon>
        <taxon>Bacillati</taxon>
        <taxon>Cyanobacteriota</taxon>
        <taxon>Cyanophyceae</taxon>
        <taxon>Oscillatoriophycideae</taxon>
        <taxon>Chroococcales</taxon>
        <taxon>Chroococcaceae</taxon>
        <taxon>Gloeocapsopsis</taxon>
    </lineage>
</organism>
<dbReference type="PANTHER" id="PTHR10465:SF0">
    <property type="entry name" value="SARCALUMENIN"/>
    <property type="match status" value="1"/>
</dbReference>
<evidence type="ECO:0000256" key="2">
    <source>
        <dbReference type="ARBA" id="ARBA00022741"/>
    </source>
</evidence>
<keyword evidence="6" id="KW-0175">Coiled coil</keyword>
<keyword evidence="9" id="KW-1185">Reference proteome</keyword>
<dbReference type="Gene3D" id="3.40.50.300">
    <property type="entry name" value="P-loop containing nucleotide triphosphate hydrolases"/>
    <property type="match status" value="1"/>
</dbReference>
<dbReference type="RefSeq" id="WP_193932776.1">
    <property type="nucleotide sequence ID" value="NZ_CAWPMZ010000068.1"/>
</dbReference>
<evidence type="ECO:0000256" key="5">
    <source>
        <dbReference type="ARBA" id="ARBA00023136"/>
    </source>
</evidence>
<accession>A0ABR9UUC4</accession>
<evidence type="ECO:0000313" key="8">
    <source>
        <dbReference type="EMBL" id="MBE9191645.1"/>
    </source>
</evidence>
<proteinExistence type="predicted"/>
<dbReference type="InterPro" id="IPR027417">
    <property type="entry name" value="P-loop_NTPase"/>
</dbReference>
<evidence type="ECO:0000256" key="6">
    <source>
        <dbReference type="SAM" id="Coils"/>
    </source>
</evidence>
<dbReference type="SUPFAM" id="SSF52540">
    <property type="entry name" value="P-loop containing nucleoside triphosphate hydrolases"/>
    <property type="match status" value="1"/>
</dbReference>
<dbReference type="Pfam" id="PF00350">
    <property type="entry name" value="Dynamin_N"/>
    <property type="match status" value="1"/>
</dbReference>
<dbReference type="Proteomes" id="UP000651156">
    <property type="component" value="Unassembled WGS sequence"/>
</dbReference>
<feature type="domain" description="Dynamin N-terminal" evidence="7">
    <location>
        <begin position="64"/>
        <end position="250"/>
    </location>
</feature>
<dbReference type="InterPro" id="IPR027094">
    <property type="entry name" value="Mitofusin_fam"/>
</dbReference>
<comment type="caution">
    <text evidence="8">The sequence shown here is derived from an EMBL/GenBank/DDBJ whole genome shotgun (WGS) entry which is preliminary data.</text>
</comment>
<evidence type="ECO:0000256" key="3">
    <source>
        <dbReference type="ARBA" id="ARBA00022801"/>
    </source>
</evidence>
<evidence type="ECO:0000256" key="1">
    <source>
        <dbReference type="ARBA" id="ARBA00004370"/>
    </source>
</evidence>
<keyword evidence="4" id="KW-0342">GTP-binding</keyword>
<dbReference type="EMBL" id="JADEWN010000036">
    <property type="protein sequence ID" value="MBE9191645.1"/>
    <property type="molecule type" value="Genomic_DNA"/>
</dbReference>
<gene>
    <name evidence="8" type="ORF">IQ230_15070</name>
</gene>
<feature type="coiled-coil region" evidence="6">
    <location>
        <begin position="421"/>
        <end position="448"/>
    </location>
</feature>
<sequence length="820" mass="94836">MSLSIESKLNTTRNLLKQLGNSVSSLVNLSPEIFGDPSIESCLKEFVNVYQEAVQRLEHPSFRIATIGTTSSGKSTIVNALIGRRIAPIEAGEMSGGVLTLKHSSEHRLAIAPTEDAVWDTGEWTKLNDEDLYHRIRTVMHSYHDARKKREYVAPQVTAYIPLLPACDPSLLGLPEGIGVELIDLPGLKSVQDRTNLATIQKQVNKAFSLVSLDYMQVDDDHRKRLLEELKKVVEYLQGRTDSMIFILNRVDQRGVDDLPISLRINKLKAEIKEVLLLQELPDILPFNARFLYYAQCAWGVEALHKPSTVNQQTRLNFLKAMFQDCAGVIRLNTRENRYLKNWFRDIEDRVEDNEFIDDETMSKILYYSLEWSGGRELWQRFRLRVQESFTELVILPALVEVFDHYSVLSERLDILVQTRKLNNQEQVEQEREKIANIRQNLHKSINKIGREFKAEIEHLIAGLKTDKPEDRLKIKQDAEKKGRKGFSLIFDAISEVEGDLTKVLIVPARDALKNNLGTFELQDKLREVVSPFLAEDIARTYDNASRRLSQFSCESEYLIKRVRSDDDSKKELEHDERYVRLLYHTMKKGITARAEFILQGKAKLFEQALESLVDEQIKRLKICLSEENLKSSVELQKAAFVKLHKQLAQNLPTLPNNFFEISDTIKQGNSRKTEIVDTKTEHEQYTEFYEEGSCFKSTKTRVQTRPVNHNITAEVEYVELFLPSPDLMAKQWLGGIEKGKERLWDVLLEWIFKRLDDVSNIFEESVNDITGLAERALQQQLNVIEDGFEQEKQLWQRFEFQKVEITTIYQNLKKELNQN</sequence>
<reference evidence="8 9" key="1">
    <citation type="submission" date="2020-10" db="EMBL/GenBank/DDBJ databases">
        <authorList>
            <person name="Castelo-Branco R."/>
            <person name="Eusebio N."/>
            <person name="Adriana R."/>
            <person name="Vieira A."/>
            <person name="Brugerolle De Fraissinette N."/>
            <person name="Rezende De Castro R."/>
            <person name="Schneider M.P."/>
            <person name="Vasconcelos V."/>
            <person name="Leao P.N."/>
        </authorList>
    </citation>
    <scope>NUCLEOTIDE SEQUENCE [LARGE SCALE GENOMIC DNA]</scope>
    <source>
        <strain evidence="8 9">LEGE 06123</strain>
    </source>
</reference>
<dbReference type="InterPro" id="IPR045063">
    <property type="entry name" value="Dynamin_N"/>
</dbReference>
<name>A0ABR9UUC4_9CHRO</name>
<keyword evidence="3" id="KW-0378">Hydrolase</keyword>
<evidence type="ECO:0000256" key="4">
    <source>
        <dbReference type="ARBA" id="ARBA00023134"/>
    </source>
</evidence>
<dbReference type="PANTHER" id="PTHR10465">
    <property type="entry name" value="TRANSMEMBRANE GTPASE FZO1"/>
    <property type="match status" value="1"/>
</dbReference>
<protein>
    <submittedName>
        <fullName evidence="8">Dynamin family protein</fullName>
    </submittedName>
</protein>
<evidence type="ECO:0000313" key="9">
    <source>
        <dbReference type="Proteomes" id="UP000651156"/>
    </source>
</evidence>
<evidence type="ECO:0000259" key="7">
    <source>
        <dbReference type="Pfam" id="PF00350"/>
    </source>
</evidence>
<keyword evidence="2" id="KW-0547">Nucleotide-binding</keyword>
<comment type="subcellular location">
    <subcellularLocation>
        <location evidence="1">Membrane</location>
    </subcellularLocation>
</comment>
<keyword evidence="5" id="KW-0472">Membrane</keyword>